<dbReference type="InterPro" id="IPR001041">
    <property type="entry name" value="2Fe-2S_ferredoxin-type"/>
</dbReference>
<dbReference type="PROSITE" id="PS00197">
    <property type="entry name" value="2FE2S_FER_1"/>
    <property type="match status" value="1"/>
</dbReference>
<dbReference type="Gene3D" id="3.10.20.30">
    <property type="match status" value="1"/>
</dbReference>
<dbReference type="GO" id="GO:0051537">
    <property type="term" value="F:2 iron, 2 sulfur cluster binding"/>
    <property type="evidence" value="ECO:0007669"/>
    <property type="project" value="InterPro"/>
</dbReference>
<gene>
    <name evidence="3" type="ORF">GCM10025791_09140</name>
</gene>
<evidence type="ECO:0000313" key="4">
    <source>
        <dbReference type="Proteomes" id="UP001409585"/>
    </source>
</evidence>
<evidence type="ECO:0000256" key="1">
    <source>
        <dbReference type="ARBA" id="ARBA00023075"/>
    </source>
</evidence>
<feature type="domain" description="2Fe-2S ferredoxin-type" evidence="2">
    <location>
        <begin position="3"/>
        <end position="98"/>
    </location>
</feature>
<reference evidence="4" key="1">
    <citation type="journal article" date="2019" name="Int. J. Syst. Evol. Microbiol.">
        <title>The Global Catalogue of Microorganisms (GCM) 10K type strain sequencing project: providing services to taxonomists for standard genome sequencing and annotation.</title>
        <authorList>
            <consortium name="The Broad Institute Genomics Platform"/>
            <consortium name="The Broad Institute Genome Sequencing Center for Infectious Disease"/>
            <person name="Wu L."/>
            <person name="Ma J."/>
        </authorList>
    </citation>
    <scope>NUCLEOTIDE SEQUENCE [LARGE SCALE GENOMIC DNA]</scope>
    <source>
        <strain evidence="4">JCM 19134</strain>
    </source>
</reference>
<dbReference type="AlphaFoldDB" id="A0AAV3TYL0"/>
<evidence type="ECO:0000313" key="3">
    <source>
        <dbReference type="EMBL" id="GAA4934434.1"/>
    </source>
</evidence>
<dbReference type="InterPro" id="IPR006058">
    <property type="entry name" value="2Fe2S_fd_BS"/>
</dbReference>
<dbReference type="Pfam" id="PF00111">
    <property type="entry name" value="Fer2"/>
    <property type="match status" value="1"/>
</dbReference>
<dbReference type="SUPFAM" id="SSF54292">
    <property type="entry name" value="2Fe-2S ferredoxin-like"/>
    <property type="match status" value="1"/>
</dbReference>
<accession>A0AAV3TYL0</accession>
<protein>
    <recommendedName>
        <fullName evidence="2">2Fe-2S ferredoxin-type domain-containing protein</fullName>
    </recommendedName>
</protein>
<proteinExistence type="predicted"/>
<keyword evidence="1" id="KW-0830">Ubiquinone</keyword>
<dbReference type="InterPro" id="IPR036010">
    <property type="entry name" value="2Fe-2S_ferredoxin-like_sf"/>
</dbReference>
<dbReference type="Proteomes" id="UP001409585">
    <property type="component" value="Unassembled WGS sequence"/>
</dbReference>
<dbReference type="PROSITE" id="PS51085">
    <property type="entry name" value="2FE2S_FER_2"/>
    <property type="match status" value="1"/>
</dbReference>
<dbReference type="InterPro" id="IPR012675">
    <property type="entry name" value="Beta-grasp_dom_sf"/>
</dbReference>
<organism evidence="3 4">
    <name type="scientific">Halioxenophilus aromaticivorans</name>
    <dbReference type="NCBI Taxonomy" id="1306992"/>
    <lineage>
        <taxon>Bacteria</taxon>
        <taxon>Pseudomonadati</taxon>
        <taxon>Pseudomonadota</taxon>
        <taxon>Gammaproteobacteria</taxon>
        <taxon>Alteromonadales</taxon>
        <taxon>Alteromonadaceae</taxon>
        <taxon>Halioxenophilus</taxon>
    </lineage>
</organism>
<sequence>MNYIIRVIDDELDIDESFGCNEDESVLHAMHRTGRKGIPLGCRGGGCGVCTVQVKKGHYSHKAMSACHISEDDLANDTVLACRIFPEQNLELCITGKIRRRFAAKANPMLLASHRAGR</sequence>
<keyword evidence="4" id="KW-1185">Reference proteome</keyword>
<evidence type="ECO:0000259" key="2">
    <source>
        <dbReference type="PROSITE" id="PS51085"/>
    </source>
</evidence>
<comment type="caution">
    <text evidence="3">The sequence shown here is derived from an EMBL/GenBank/DDBJ whole genome shotgun (WGS) entry which is preliminary data.</text>
</comment>
<dbReference type="EMBL" id="BAABLX010000007">
    <property type="protein sequence ID" value="GAA4934434.1"/>
    <property type="molecule type" value="Genomic_DNA"/>
</dbReference>
<name>A0AAV3TYL0_9ALTE</name>
<dbReference type="RefSeq" id="WP_345417754.1">
    <property type="nucleotide sequence ID" value="NZ_AP031496.1"/>
</dbReference>